<proteinExistence type="predicted"/>
<dbReference type="AlphaFoldDB" id="A0A0E3W2F4"/>
<dbReference type="GO" id="GO:0003677">
    <property type="term" value="F:DNA binding"/>
    <property type="evidence" value="ECO:0007669"/>
    <property type="project" value="UniProtKB-KW"/>
</dbReference>
<reference evidence="5 6" key="1">
    <citation type="submission" date="2015-03" db="EMBL/GenBank/DDBJ databases">
        <authorList>
            <person name="Murphy D."/>
        </authorList>
    </citation>
    <scope>NUCLEOTIDE SEQUENCE [LARGE SCALE GENOMIC DNA]</scope>
    <source>
        <strain evidence="5 6">OL-4</strain>
    </source>
</reference>
<dbReference type="SUPFAM" id="SSF46785">
    <property type="entry name" value="Winged helix' DNA-binding domain"/>
    <property type="match status" value="1"/>
</dbReference>
<evidence type="ECO:0000256" key="2">
    <source>
        <dbReference type="ARBA" id="ARBA00023125"/>
    </source>
</evidence>
<dbReference type="InterPro" id="IPR036388">
    <property type="entry name" value="WH-like_DNA-bd_sf"/>
</dbReference>
<dbReference type="PANTHER" id="PTHR42756">
    <property type="entry name" value="TRANSCRIPTIONAL REGULATOR, MARR"/>
    <property type="match status" value="1"/>
</dbReference>
<dbReference type="OrthoDB" id="5461037at2"/>
<dbReference type="InterPro" id="IPR000835">
    <property type="entry name" value="HTH_MarR-typ"/>
</dbReference>
<dbReference type="GO" id="GO:0003700">
    <property type="term" value="F:DNA-binding transcription factor activity"/>
    <property type="evidence" value="ECO:0007669"/>
    <property type="project" value="InterPro"/>
</dbReference>
<evidence type="ECO:0000313" key="6">
    <source>
        <dbReference type="Proteomes" id="UP000045545"/>
    </source>
</evidence>
<organism evidence="5 6">
    <name type="scientific">Syntrophomonas zehnderi OL-4</name>
    <dbReference type="NCBI Taxonomy" id="690567"/>
    <lineage>
        <taxon>Bacteria</taxon>
        <taxon>Bacillati</taxon>
        <taxon>Bacillota</taxon>
        <taxon>Clostridia</taxon>
        <taxon>Eubacteriales</taxon>
        <taxon>Syntrophomonadaceae</taxon>
        <taxon>Syntrophomonas</taxon>
    </lineage>
</organism>
<dbReference type="PANTHER" id="PTHR42756:SF1">
    <property type="entry name" value="TRANSCRIPTIONAL REPRESSOR OF EMRAB OPERON"/>
    <property type="match status" value="1"/>
</dbReference>
<dbReference type="EMBL" id="CGIH01000002">
    <property type="protein sequence ID" value="CFW97295.1"/>
    <property type="molecule type" value="Genomic_DNA"/>
</dbReference>
<dbReference type="SMART" id="SM00347">
    <property type="entry name" value="HTH_MARR"/>
    <property type="match status" value="1"/>
</dbReference>
<dbReference type="Gene3D" id="1.10.10.10">
    <property type="entry name" value="Winged helix-like DNA-binding domain superfamily/Winged helix DNA-binding domain"/>
    <property type="match status" value="1"/>
</dbReference>
<gene>
    <name evidence="5" type="ORF">78</name>
</gene>
<dbReference type="PRINTS" id="PR00598">
    <property type="entry name" value="HTHMARR"/>
</dbReference>
<keyword evidence="6" id="KW-1185">Reference proteome</keyword>
<dbReference type="RefSeq" id="WP_046494610.1">
    <property type="nucleotide sequence ID" value="NZ_CGIH01000002.1"/>
</dbReference>
<feature type="domain" description="HTH marR-type" evidence="4">
    <location>
        <begin position="9"/>
        <end position="141"/>
    </location>
</feature>
<accession>A0A0E3W2F4</accession>
<evidence type="ECO:0000259" key="4">
    <source>
        <dbReference type="PROSITE" id="PS50995"/>
    </source>
</evidence>
<dbReference type="Proteomes" id="UP000045545">
    <property type="component" value="Unassembled WGS sequence"/>
</dbReference>
<keyword evidence="2" id="KW-0238">DNA-binding</keyword>
<dbReference type="Pfam" id="PF01047">
    <property type="entry name" value="MarR"/>
    <property type="match status" value="1"/>
</dbReference>
<evidence type="ECO:0000256" key="3">
    <source>
        <dbReference type="ARBA" id="ARBA00023163"/>
    </source>
</evidence>
<dbReference type="PROSITE" id="PS50995">
    <property type="entry name" value="HTH_MARR_2"/>
    <property type="match status" value="1"/>
</dbReference>
<evidence type="ECO:0000256" key="1">
    <source>
        <dbReference type="ARBA" id="ARBA00023015"/>
    </source>
</evidence>
<protein>
    <submittedName>
        <fullName evidence="5">MarR-type HTH domain</fullName>
    </submittedName>
</protein>
<keyword evidence="3" id="KW-0804">Transcription</keyword>
<dbReference type="STRING" id="690567.78"/>
<name>A0A0E3W2F4_9FIRM</name>
<sequence>MSADDFESLDKFFRLLIDKYNLLEEEHYREQGLEHLSPADLRAVHTIGLTRKERMTNLAKHLRLTVGTLTTTVDRLVARGYVLRDRLENDRRVVEVRLSHRGKEVFDDIQISKKSSAEKLFGQLSQDERKIFKEIIMKLVE</sequence>
<evidence type="ECO:0000313" key="5">
    <source>
        <dbReference type="EMBL" id="CFW97295.1"/>
    </source>
</evidence>
<dbReference type="InterPro" id="IPR036390">
    <property type="entry name" value="WH_DNA-bd_sf"/>
</dbReference>
<keyword evidence="1" id="KW-0805">Transcription regulation</keyword>